<protein>
    <submittedName>
        <fullName evidence="1">Uncharacterized protein</fullName>
    </submittedName>
</protein>
<dbReference type="EMBL" id="LAZR01017238">
    <property type="protein sequence ID" value="KKM01267.1"/>
    <property type="molecule type" value="Genomic_DNA"/>
</dbReference>
<name>A0A0F9HDR4_9ZZZZ</name>
<accession>A0A0F9HDR4</accession>
<reference evidence="1" key="1">
    <citation type="journal article" date="2015" name="Nature">
        <title>Complex archaea that bridge the gap between prokaryotes and eukaryotes.</title>
        <authorList>
            <person name="Spang A."/>
            <person name="Saw J.H."/>
            <person name="Jorgensen S.L."/>
            <person name="Zaremba-Niedzwiedzka K."/>
            <person name="Martijn J."/>
            <person name="Lind A.E."/>
            <person name="van Eijk R."/>
            <person name="Schleper C."/>
            <person name="Guy L."/>
            <person name="Ettema T.J."/>
        </authorList>
    </citation>
    <scope>NUCLEOTIDE SEQUENCE</scope>
</reference>
<proteinExistence type="predicted"/>
<dbReference type="AlphaFoldDB" id="A0A0F9HDR4"/>
<comment type="caution">
    <text evidence="1">The sequence shown here is derived from an EMBL/GenBank/DDBJ whole genome shotgun (WGS) entry which is preliminary data.</text>
</comment>
<evidence type="ECO:0000313" key="1">
    <source>
        <dbReference type="EMBL" id="KKM01267.1"/>
    </source>
</evidence>
<sequence>MNRRSFLKQAMAVFGVVLLAPKELLSAVESSKKLDPLFTGQLGEINGGCILYSDIEAAKKSLKKHSIKPIDINGEEYYMMFAHGTSYKMKV</sequence>
<gene>
    <name evidence="1" type="ORF">LCGC14_1796140</name>
</gene>
<organism evidence="1">
    <name type="scientific">marine sediment metagenome</name>
    <dbReference type="NCBI Taxonomy" id="412755"/>
    <lineage>
        <taxon>unclassified sequences</taxon>
        <taxon>metagenomes</taxon>
        <taxon>ecological metagenomes</taxon>
    </lineage>
</organism>